<name>A0A255GKQ8_9ACTN</name>
<dbReference type="Pfam" id="PF02152">
    <property type="entry name" value="FolB"/>
    <property type="match status" value="1"/>
</dbReference>
<sequence length="123" mass="12968">MSGAAMDRITLTGITGFGHHGVFEHERRDGQQFVVDVSLALDLAPVAASDALADTVDYGVLANAVHADISNDPLDTIEALAGRIATTCLRDPRVTEVAVTVHKPQAPVEVPVTDVAVTVIRSR</sequence>
<dbReference type="UniPathway" id="UPA00077">
    <property type="reaction ID" value="UER00154"/>
</dbReference>
<dbReference type="GO" id="GO:0046654">
    <property type="term" value="P:tetrahydrofolate biosynthetic process"/>
    <property type="evidence" value="ECO:0007669"/>
    <property type="project" value="UniProtKB-UniRule"/>
</dbReference>
<evidence type="ECO:0000256" key="5">
    <source>
        <dbReference type="ARBA" id="ARBA00023239"/>
    </source>
</evidence>
<evidence type="ECO:0000256" key="3">
    <source>
        <dbReference type="ARBA" id="ARBA00005708"/>
    </source>
</evidence>
<proteinExistence type="inferred from homology"/>
<comment type="pathway">
    <text evidence="2 6">Cofactor biosynthesis; tetrahydrofolate biosynthesis; 2-amino-4-hydroxy-6-hydroxymethyl-7,8-dihydropteridine diphosphate from 7,8-dihydroneopterin triphosphate: step 3/4.</text>
</comment>
<dbReference type="PANTHER" id="PTHR42844:SF1">
    <property type="entry name" value="DIHYDRONEOPTERIN ALDOLASE 1-RELATED"/>
    <property type="match status" value="1"/>
</dbReference>
<dbReference type="SMART" id="SM00905">
    <property type="entry name" value="FolB"/>
    <property type="match status" value="1"/>
</dbReference>
<comment type="similarity">
    <text evidence="3 6">Belongs to the DHNA family.</text>
</comment>
<dbReference type="GO" id="GO:0005737">
    <property type="term" value="C:cytoplasm"/>
    <property type="evidence" value="ECO:0007669"/>
    <property type="project" value="TreeGrafter"/>
</dbReference>
<dbReference type="GO" id="GO:0004150">
    <property type="term" value="F:dihydroneopterin aldolase activity"/>
    <property type="evidence" value="ECO:0007669"/>
    <property type="project" value="UniProtKB-UniRule"/>
</dbReference>
<dbReference type="OrthoDB" id="3212934at2"/>
<keyword evidence="9" id="KW-1185">Reference proteome</keyword>
<keyword evidence="4 6" id="KW-0289">Folate biosynthesis</keyword>
<dbReference type="PANTHER" id="PTHR42844">
    <property type="entry name" value="DIHYDRONEOPTERIN ALDOLASE 1-RELATED"/>
    <property type="match status" value="1"/>
</dbReference>
<dbReference type="Proteomes" id="UP000215896">
    <property type="component" value="Unassembled WGS sequence"/>
</dbReference>
<dbReference type="NCBIfam" id="TIGR00526">
    <property type="entry name" value="folB_dom"/>
    <property type="match status" value="1"/>
</dbReference>
<dbReference type="NCBIfam" id="TIGR00525">
    <property type="entry name" value="folB"/>
    <property type="match status" value="1"/>
</dbReference>
<dbReference type="Gene3D" id="3.30.1130.10">
    <property type="match status" value="1"/>
</dbReference>
<accession>A0A255GKQ8</accession>
<comment type="caution">
    <text evidence="8">The sequence shown here is derived from an EMBL/GenBank/DDBJ whole genome shotgun (WGS) entry which is preliminary data.</text>
</comment>
<dbReference type="AlphaFoldDB" id="A0A255GKQ8"/>
<evidence type="ECO:0000313" key="8">
    <source>
        <dbReference type="EMBL" id="OYO16161.1"/>
    </source>
</evidence>
<evidence type="ECO:0000256" key="6">
    <source>
        <dbReference type="RuleBase" id="RU362079"/>
    </source>
</evidence>
<dbReference type="InterPro" id="IPR006157">
    <property type="entry name" value="FolB_dom"/>
</dbReference>
<feature type="domain" description="Dihydroneopterin aldolase/epimerase" evidence="7">
    <location>
        <begin position="9"/>
        <end position="121"/>
    </location>
</feature>
<evidence type="ECO:0000259" key="7">
    <source>
        <dbReference type="SMART" id="SM00905"/>
    </source>
</evidence>
<dbReference type="InterPro" id="IPR006156">
    <property type="entry name" value="Dihydroneopterin_aldolase"/>
</dbReference>
<reference evidence="8 9" key="1">
    <citation type="submission" date="2017-07" db="EMBL/GenBank/DDBJ databases">
        <title>Draft whole genome sequences of clinical Proprionibacteriaceae strains.</title>
        <authorList>
            <person name="Bernier A.-M."/>
            <person name="Bernard K."/>
            <person name="Domingo M.-C."/>
        </authorList>
    </citation>
    <scope>NUCLEOTIDE SEQUENCE [LARGE SCALE GENOMIC DNA]</scope>
    <source>
        <strain evidence="8 9">NML 030167</strain>
    </source>
</reference>
<evidence type="ECO:0000313" key="9">
    <source>
        <dbReference type="Proteomes" id="UP000215896"/>
    </source>
</evidence>
<evidence type="ECO:0000256" key="2">
    <source>
        <dbReference type="ARBA" id="ARBA00005013"/>
    </source>
</evidence>
<dbReference type="GO" id="GO:0046656">
    <property type="term" value="P:folic acid biosynthetic process"/>
    <property type="evidence" value="ECO:0007669"/>
    <property type="project" value="UniProtKB-UniRule"/>
</dbReference>
<gene>
    <name evidence="8" type="primary">folB</name>
    <name evidence="8" type="ORF">CGZ94_05455</name>
</gene>
<dbReference type="CDD" id="cd00534">
    <property type="entry name" value="DHNA_DHNTPE"/>
    <property type="match status" value="1"/>
</dbReference>
<evidence type="ECO:0000256" key="4">
    <source>
        <dbReference type="ARBA" id="ARBA00022909"/>
    </source>
</evidence>
<dbReference type="EMBL" id="NMVO01000005">
    <property type="protein sequence ID" value="OYO16161.1"/>
    <property type="molecule type" value="Genomic_DNA"/>
</dbReference>
<evidence type="ECO:0000256" key="1">
    <source>
        <dbReference type="ARBA" id="ARBA00001353"/>
    </source>
</evidence>
<comment type="function">
    <text evidence="6">Catalyzes the conversion of 7,8-dihydroneopterin to 6-hydroxymethyl-7,8-dihydropterin.</text>
</comment>
<dbReference type="SUPFAM" id="SSF55620">
    <property type="entry name" value="Tetrahydrobiopterin biosynthesis enzymes-like"/>
    <property type="match status" value="1"/>
</dbReference>
<protein>
    <recommendedName>
        <fullName evidence="6">7,8-dihydroneopterin aldolase</fullName>
        <ecNumber evidence="6">4.1.2.25</ecNumber>
    </recommendedName>
</protein>
<organism evidence="8 9">
    <name type="scientific">Enemella evansiae</name>
    <dbReference type="NCBI Taxonomy" id="2016499"/>
    <lineage>
        <taxon>Bacteria</taxon>
        <taxon>Bacillati</taxon>
        <taxon>Actinomycetota</taxon>
        <taxon>Actinomycetes</taxon>
        <taxon>Propionibacteriales</taxon>
        <taxon>Propionibacteriaceae</taxon>
        <taxon>Enemella</taxon>
    </lineage>
</organism>
<dbReference type="EC" id="4.1.2.25" evidence="6"/>
<dbReference type="FunFam" id="3.30.1130.10:FF:000003">
    <property type="entry name" value="7,8-dihydroneopterin aldolase"/>
    <property type="match status" value="1"/>
</dbReference>
<dbReference type="InterPro" id="IPR043133">
    <property type="entry name" value="GTP-CH-I_C/QueF"/>
</dbReference>
<keyword evidence="5 6" id="KW-0456">Lyase</keyword>
<comment type="catalytic activity">
    <reaction evidence="1 6">
        <text>7,8-dihydroneopterin = 6-hydroxymethyl-7,8-dihydropterin + glycolaldehyde</text>
        <dbReference type="Rhea" id="RHEA:10540"/>
        <dbReference type="ChEBI" id="CHEBI:17001"/>
        <dbReference type="ChEBI" id="CHEBI:17071"/>
        <dbReference type="ChEBI" id="CHEBI:44841"/>
        <dbReference type="EC" id="4.1.2.25"/>
    </reaction>
</comment>